<reference evidence="2 3" key="1">
    <citation type="submission" date="2015-04" db="EMBL/GenBank/DDBJ databases">
        <authorList>
            <person name="Heijne W.H."/>
            <person name="Fedorova N.D."/>
            <person name="Nierman W.C."/>
            <person name="Vollebregt A.W."/>
            <person name="Zhao Z."/>
            <person name="Wu L."/>
            <person name="Kumar M."/>
            <person name="Stam H."/>
            <person name="van den Berg M.A."/>
            <person name="Pel H.J."/>
        </authorList>
    </citation>
    <scope>NUCLEOTIDE SEQUENCE [LARGE SCALE GENOMIC DNA]</scope>
    <source>
        <strain evidence="2 3">CBS 393.64</strain>
    </source>
</reference>
<name>A0A0F4YE63_RASE3</name>
<dbReference type="Proteomes" id="UP000053958">
    <property type="component" value="Unassembled WGS sequence"/>
</dbReference>
<dbReference type="GeneID" id="25321882"/>
<dbReference type="AlphaFoldDB" id="A0A0F4YE63"/>
<organism evidence="2 3">
    <name type="scientific">Rasamsonia emersonii (strain ATCC 16479 / CBS 393.64 / IMI 116815)</name>
    <dbReference type="NCBI Taxonomy" id="1408163"/>
    <lineage>
        <taxon>Eukaryota</taxon>
        <taxon>Fungi</taxon>
        <taxon>Dikarya</taxon>
        <taxon>Ascomycota</taxon>
        <taxon>Pezizomycotina</taxon>
        <taxon>Eurotiomycetes</taxon>
        <taxon>Eurotiomycetidae</taxon>
        <taxon>Eurotiales</taxon>
        <taxon>Trichocomaceae</taxon>
        <taxon>Rasamsonia</taxon>
    </lineage>
</organism>
<keyword evidence="3" id="KW-1185">Reference proteome</keyword>
<evidence type="ECO:0000256" key="1">
    <source>
        <dbReference type="SAM" id="MobiDB-lite"/>
    </source>
</evidence>
<comment type="caution">
    <text evidence="2">The sequence shown here is derived from an EMBL/GenBank/DDBJ whole genome shotgun (WGS) entry which is preliminary data.</text>
</comment>
<accession>A0A0F4YE63</accession>
<evidence type="ECO:0000313" key="3">
    <source>
        <dbReference type="Proteomes" id="UP000053958"/>
    </source>
</evidence>
<evidence type="ECO:0000313" key="2">
    <source>
        <dbReference type="EMBL" id="KKA16430.1"/>
    </source>
</evidence>
<proteinExistence type="predicted"/>
<gene>
    <name evidence="2" type="ORF">T310_9973</name>
</gene>
<feature type="non-terminal residue" evidence="2">
    <location>
        <position position="1"/>
    </location>
</feature>
<feature type="region of interest" description="Disordered" evidence="1">
    <location>
        <begin position="121"/>
        <end position="153"/>
    </location>
</feature>
<protein>
    <submittedName>
        <fullName evidence="2">Uncharacterized protein</fullName>
    </submittedName>
</protein>
<sequence>FHINQRLFYKKLRQFEQRPETLDNNESSPSISTPQSARKIQKIGTQILYLLPDYAIFHRLVERLVKGAIATAHLAKQLEEDLNNTKAVEQARRERQNVLRMVCQSGGVLYAHQARRIYKKRDEDEVQKATRGVRAGSRAGSSKTQKVSKTACD</sequence>
<dbReference type="EMBL" id="LASV01000774">
    <property type="protein sequence ID" value="KKA16430.1"/>
    <property type="molecule type" value="Genomic_DNA"/>
</dbReference>
<dbReference type="RefSeq" id="XP_013323042.1">
    <property type="nucleotide sequence ID" value="XM_013467588.1"/>
</dbReference>
<feature type="compositionally biased region" description="Polar residues" evidence="1">
    <location>
        <begin position="139"/>
        <end position="153"/>
    </location>
</feature>